<evidence type="ECO:0000313" key="2">
    <source>
        <dbReference type="EMBL" id="KAF0907917.1"/>
    </source>
</evidence>
<comment type="caution">
    <text evidence="2">The sequence shown here is derived from an EMBL/GenBank/DDBJ whole genome shotgun (WGS) entry which is preliminary data.</text>
</comment>
<accession>A0A6G1D698</accession>
<reference evidence="2 3" key="1">
    <citation type="submission" date="2019-11" db="EMBL/GenBank/DDBJ databases">
        <title>Whole genome sequence of Oryza granulata.</title>
        <authorList>
            <person name="Li W."/>
        </authorList>
    </citation>
    <scope>NUCLEOTIDE SEQUENCE [LARGE SCALE GENOMIC DNA]</scope>
    <source>
        <strain evidence="3">cv. Menghai</strain>
        <tissue evidence="2">Leaf</tissue>
    </source>
</reference>
<evidence type="ECO:0000256" key="1">
    <source>
        <dbReference type="SAM" id="MobiDB-lite"/>
    </source>
</evidence>
<evidence type="ECO:0000313" key="3">
    <source>
        <dbReference type="Proteomes" id="UP000479710"/>
    </source>
</evidence>
<dbReference type="Proteomes" id="UP000479710">
    <property type="component" value="Unassembled WGS sequence"/>
</dbReference>
<dbReference type="AlphaFoldDB" id="A0A6G1D698"/>
<sequence length="86" mass="9167">MANASDGSISNEDVEEGEKSGGERVPPSPPLRRLALPGPSLSRPFLLPFPPTMPPLSAHMLGLSSRSIYSGMPCRCGEWVKAGFDK</sequence>
<name>A0A6G1D698_9ORYZ</name>
<feature type="compositionally biased region" description="Polar residues" evidence="1">
    <location>
        <begin position="1"/>
        <end position="11"/>
    </location>
</feature>
<dbReference type="EMBL" id="SPHZ02000007">
    <property type="protein sequence ID" value="KAF0907917.1"/>
    <property type="molecule type" value="Genomic_DNA"/>
</dbReference>
<keyword evidence="3" id="KW-1185">Reference proteome</keyword>
<protein>
    <submittedName>
        <fullName evidence="2">Uncharacterized protein</fullName>
    </submittedName>
</protein>
<proteinExistence type="predicted"/>
<gene>
    <name evidence="2" type="ORF">E2562_022305</name>
</gene>
<organism evidence="2 3">
    <name type="scientific">Oryza meyeriana var. granulata</name>
    <dbReference type="NCBI Taxonomy" id="110450"/>
    <lineage>
        <taxon>Eukaryota</taxon>
        <taxon>Viridiplantae</taxon>
        <taxon>Streptophyta</taxon>
        <taxon>Embryophyta</taxon>
        <taxon>Tracheophyta</taxon>
        <taxon>Spermatophyta</taxon>
        <taxon>Magnoliopsida</taxon>
        <taxon>Liliopsida</taxon>
        <taxon>Poales</taxon>
        <taxon>Poaceae</taxon>
        <taxon>BOP clade</taxon>
        <taxon>Oryzoideae</taxon>
        <taxon>Oryzeae</taxon>
        <taxon>Oryzinae</taxon>
        <taxon>Oryza</taxon>
        <taxon>Oryza meyeriana</taxon>
    </lineage>
</organism>
<feature type="region of interest" description="Disordered" evidence="1">
    <location>
        <begin position="1"/>
        <end position="37"/>
    </location>
</feature>